<keyword evidence="1" id="KW-0472">Membrane</keyword>
<dbReference type="EMBL" id="LT629695">
    <property type="protein sequence ID" value="SDH16984.1"/>
    <property type="molecule type" value="Genomic_DNA"/>
</dbReference>
<keyword evidence="1" id="KW-0812">Transmembrane</keyword>
<dbReference type="Proteomes" id="UP000198822">
    <property type="component" value="Chromosome I"/>
</dbReference>
<feature type="transmembrane region" description="Helical" evidence="1">
    <location>
        <begin position="66"/>
        <end position="83"/>
    </location>
</feature>
<dbReference type="InterPro" id="IPR007427">
    <property type="entry name" value="DUF475"/>
</dbReference>
<feature type="transmembrane region" description="Helical" evidence="1">
    <location>
        <begin position="31"/>
        <end position="54"/>
    </location>
</feature>
<feature type="transmembrane region" description="Helical" evidence="1">
    <location>
        <begin position="295"/>
        <end position="313"/>
    </location>
</feature>
<feature type="transmembrane region" description="Helical" evidence="1">
    <location>
        <begin position="158"/>
        <end position="177"/>
    </location>
</feature>
<feature type="transmembrane region" description="Helical" evidence="1">
    <location>
        <begin position="260"/>
        <end position="283"/>
    </location>
</feature>
<feature type="transmembrane region" description="Helical" evidence="1">
    <location>
        <begin position="183"/>
        <end position="200"/>
    </location>
</feature>
<evidence type="ECO:0000313" key="2">
    <source>
        <dbReference type="EMBL" id="SDH16984.1"/>
    </source>
</evidence>
<feature type="transmembrane region" description="Helical" evidence="1">
    <location>
        <begin position="319"/>
        <end position="336"/>
    </location>
</feature>
<keyword evidence="1" id="KW-1133">Transmembrane helix</keyword>
<evidence type="ECO:0000256" key="1">
    <source>
        <dbReference type="SAM" id="Phobius"/>
    </source>
</evidence>
<keyword evidence="3" id="KW-1185">Reference proteome</keyword>
<dbReference type="RefSeq" id="WP_092501776.1">
    <property type="nucleotide sequence ID" value="NZ_LT629695.1"/>
</dbReference>
<feature type="transmembrane region" description="Helical" evidence="1">
    <location>
        <begin position="220"/>
        <end position="240"/>
    </location>
</feature>
<dbReference type="Pfam" id="PF04332">
    <property type="entry name" value="DUF475"/>
    <property type="match status" value="1"/>
</dbReference>
<organism evidence="2 3">
    <name type="scientific">Agrococcus jejuensis</name>
    <dbReference type="NCBI Taxonomy" id="399736"/>
    <lineage>
        <taxon>Bacteria</taxon>
        <taxon>Bacillati</taxon>
        <taxon>Actinomycetota</taxon>
        <taxon>Actinomycetes</taxon>
        <taxon>Micrococcales</taxon>
        <taxon>Microbacteriaceae</taxon>
        <taxon>Agrococcus</taxon>
    </lineage>
</organism>
<dbReference type="AlphaFoldDB" id="A0A1G8A7R0"/>
<dbReference type="STRING" id="399736.SAMN04489720_0279"/>
<proteinExistence type="predicted"/>
<accession>A0A1G8A7R0</accession>
<dbReference type="OrthoDB" id="5023995at2"/>
<reference evidence="3" key="1">
    <citation type="submission" date="2016-10" db="EMBL/GenBank/DDBJ databases">
        <authorList>
            <person name="Varghese N."/>
            <person name="Submissions S."/>
        </authorList>
    </citation>
    <scope>NUCLEOTIDE SEQUENCE [LARGE SCALE GENOMIC DNA]</scope>
    <source>
        <strain evidence="3">DSM 22002</strain>
    </source>
</reference>
<feature type="transmembrane region" description="Helical" evidence="1">
    <location>
        <begin position="119"/>
        <end position="137"/>
    </location>
</feature>
<sequence>MRSTVRLLLPPASLTLVAASAAAVLLGPEVALALLMLVALEIAMAADSSVPMAGVAGRIDSPARRVFLSLGLVVAVVVTRLLLPPLAVATDDGDPGDAVVDAVTEPQAFAADLLEVRPAIAAFGAVFVWMVFCEYLFNTDRLPRRPWMGRIEGALARVRHPWVAGWTTAAAGTALVAALVDAALVPTVLVAGVAGGLAYLGSKLVGTWARRRPGRVRTHVHAATVILERALVIFLVFEILDGISSLQAVRIAPAPVVQALVAGTAVLVGAVFLATLTSGVVSADALRRLRYLKAGAAYVLGVLAVLLWISLVVPVPGVVAAWAGSLVIGAALVSSLRPRARLRAARVARQGVRASRADA</sequence>
<gene>
    <name evidence="2" type="ORF">SAMN04489720_0279</name>
</gene>
<evidence type="ECO:0008006" key="4">
    <source>
        <dbReference type="Google" id="ProtNLM"/>
    </source>
</evidence>
<protein>
    <recommendedName>
        <fullName evidence="4">DUF475 domain-containing protein</fullName>
    </recommendedName>
</protein>
<name>A0A1G8A7R0_9MICO</name>
<evidence type="ECO:0000313" key="3">
    <source>
        <dbReference type="Proteomes" id="UP000198822"/>
    </source>
</evidence>